<proteinExistence type="predicted"/>
<dbReference type="PANTHER" id="PTHR43798">
    <property type="entry name" value="MONOACYLGLYCEROL LIPASE"/>
    <property type="match status" value="1"/>
</dbReference>
<evidence type="ECO:0000259" key="1">
    <source>
        <dbReference type="Pfam" id="PF12697"/>
    </source>
</evidence>
<dbReference type="Pfam" id="PF12697">
    <property type="entry name" value="Abhydrolase_6"/>
    <property type="match status" value="1"/>
</dbReference>
<sequence>MTSNPTSHFIILKNRPVVQSTGDISSGSLKLHYWEWKGRQPTILLCHATSFHGRCYDPIINNALRGYHVIALDFRGHGRSQQHPPPYRFPWFGEDVLQFIETLNLSKTKLIGIGHSAGGYALTYAAAIASKRLFQYLILIDPGIVPHSTYGLSDKNHPSLEYILRRKTQWSSVEDMISRLETREPFSRWPKDTLQSYCTYALDEDNKLRLSAQGEHSMYRSSMQHESNLFPIIEQSKFIQYTPIYVIRTALPLIIGRFDTSPTEPDLVKSFKQGREIFLENATHLFPMENPQLLNDVLNEIFRKNELSKL</sequence>
<dbReference type="InterPro" id="IPR050266">
    <property type="entry name" value="AB_hydrolase_sf"/>
</dbReference>
<dbReference type="SUPFAM" id="SSF53474">
    <property type="entry name" value="alpha/beta-Hydrolases"/>
    <property type="match status" value="1"/>
</dbReference>
<feature type="domain" description="AB hydrolase-1" evidence="1">
    <location>
        <begin position="43"/>
        <end position="296"/>
    </location>
</feature>
<name>A0A815P5A9_ADIRI</name>
<reference evidence="3" key="1">
    <citation type="submission" date="2021-02" db="EMBL/GenBank/DDBJ databases">
        <authorList>
            <person name="Nowell W R."/>
        </authorList>
    </citation>
    <scope>NUCLEOTIDE SEQUENCE</scope>
</reference>
<dbReference type="InterPro" id="IPR029058">
    <property type="entry name" value="AB_hydrolase_fold"/>
</dbReference>
<dbReference type="Gene3D" id="3.40.50.1820">
    <property type="entry name" value="alpha/beta hydrolase"/>
    <property type="match status" value="1"/>
</dbReference>
<dbReference type="Proteomes" id="UP000663828">
    <property type="component" value="Unassembled WGS sequence"/>
</dbReference>
<dbReference type="OrthoDB" id="190201at2759"/>
<dbReference type="EMBL" id="CAJNOR010003751">
    <property type="protein sequence ID" value="CAF1444334.1"/>
    <property type="molecule type" value="Genomic_DNA"/>
</dbReference>
<evidence type="ECO:0000313" key="4">
    <source>
        <dbReference type="Proteomes" id="UP000663828"/>
    </source>
</evidence>
<dbReference type="EMBL" id="CAJNOJ010000001">
    <property type="protein sequence ID" value="CAF0719390.1"/>
    <property type="molecule type" value="Genomic_DNA"/>
</dbReference>
<keyword evidence="4" id="KW-1185">Reference proteome</keyword>
<protein>
    <recommendedName>
        <fullName evidence="1">AB hydrolase-1 domain-containing protein</fullName>
    </recommendedName>
</protein>
<gene>
    <name evidence="2" type="ORF">EDS130_LOCUS86</name>
    <name evidence="3" type="ORF">XAT740_LOCUS36501</name>
</gene>
<evidence type="ECO:0000313" key="2">
    <source>
        <dbReference type="EMBL" id="CAF0719390.1"/>
    </source>
</evidence>
<comment type="caution">
    <text evidence="3">The sequence shown here is derived from an EMBL/GenBank/DDBJ whole genome shotgun (WGS) entry which is preliminary data.</text>
</comment>
<organism evidence="3 4">
    <name type="scientific">Adineta ricciae</name>
    <name type="common">Rotifer</name>
    <dbReference type="NCBI Taxonomy" id="249248"/>
    <lineage>
        <taxon>Eukaryota</taxon>
        <taxon>Metazoa</taxon>
        <taxon>Spiralia</taxon>
        <taxon>Gnathifera</taxon>
        <taxon>Rotifera</taxon>
        <taxon>Eurotatoria</taxon>
        <taxon>Bdelloidea</taxon>
        <taxon>Adinetida</taxon>
        <taxon>Adinetidae</taxon>
        <taxon>Adineta</taxon>
    </lineage>
</organism>
<dbReference type="AlphaFoldDB" id="A0A815P5A9"/>
<evidence type="ECO:0000313" key="3">
    <source>
        <dbReference type="EMBL" id="CAF1444334.1"/>
    </source>
</evidence>
<dbReference type="Proteomes" id="UP000663852">
    <property type="component" value="Unassembled WGS sequence"/>
</dbReference>
<accession>A0A815P5A9</accession>
<dbReference type="InterPro" id="IPR000073">
    <property type="entry name" value="AB_hydrolase_1"/>
</dbReference>